<evidence type="ECO:0000256" key="3">
    <source>
        <dbReference type="ARBA" id="ARBA00023125"/>
    </source>
</evidence>
<feature type="region of interest" description="Disordered" evidence="5">
    <location>
        <begin position="303"/>
        <end position="322"/>
    </location>
</feature>
<evidence type="ECO:0000313" key="8">
    <source>
        <dbReference type="Proteomes" id="UP000444316"/>
    </source>
</evidence>
<dbReference type="PROSITE" id="PS50931">
    <property type="entry name" value="HTH_LYSR"/>
    <property type="match status" value="1"/>
</dbReference>
<reference evidence="7" key="1">
    <citation type="submission" date="2019-12" db="EMBL/GenBank/DDBJ databases">
        <title>Novel species isolated from a subtropical stream in China.</title>
        <authorList>
            <person name="Lu H."/>
        </authorList>
    </citation>
    <scope>NUCLEOTIDE SEQUENCE [LARGE SCALE GENOMIC DNA]</scope>
    <source>
        <strain evidence="7">FT93W</strain>
    </source>
</reference>
<dbReference type="FunFam" id="3.40.190.290:FF:000001">
    <property type="entry name" value="Transcriptional regulator, LysR family"/>
    <property type="match status" value="1"/>
</dbReference>
<dbReference type="GO" id="GO:0043565">
    <property type="term" value="F:sequence-specific DNA binding"/>
    <property type="evidence" value="ECO:0007669"/>
    <property type="project" value="TreeGrafter"/>
</dbReference>
<sequence length="322" mass="35060">MDRITAAKVFVSIAERGSMIAAADALAMSRAMVTRYLAEMELWAGARLLHRSTRRLSLTDAGTLTLARCRSMLELAEEMALDSTVEEGAPRGLLRISCSQSLAQAVLAPAVTAFLQRFPHTTVDLQINNRAVNLVEQRIDLALRITNALEPNLIARQLAQCDSVVCAAPAYLARHGRPGQVADLARHNCLTYSYFGKSLWQFTDAHGESVSVPVSGNLSANEDTSLLRAALHGAGIVLQPRYSVMGLIARGELLPLLESFTPQQMGIHAIYTSRQHMPAALRAMLDFLADWFRHDAGWLAHTPLLPGPGPRRLPRAGQPGQA</sequence>
<proteinExistence type="inferred from homology"/>
<dbReference type="Gene3D" id="3.40.190.290">
    <property type="match status" value="1"/>
</dbReference>
<dbReference type="PANTHER" id="PTHR30537">
    <property type="entry name" value="HTH-TYPE TRANSCRIPTIONAL REGULATOR"/>
    <property type="match status" value="1"/>
</dbReference>
<evidence type="ECO:0000256" key="1">
    <source>
        <dbReference type="ARBA" id="ARBA00009437"/>
    </source>
</evidence>
<evidence type="ECO:0000256" key="4">
    <source>
        <dbReference type="ARBA" id="ARBA00023163"/>
    </source>
</evidence>
<evidence type="ECO:0000313" key="7">
    <source>
        <dbReference type="EMBL" id="MYN44472.1"/>
    </source>
</evidence>
<dbReference type="RefSeq" id="WP_161034144.1">
    <property type="nucleotide sequence ID" value="NZ_WWCL01000001.1"/>
</dbReference>
<keyword evidence="3" id="KW-0238">DNA-binding</keyword>
<evidence type="ECO:0000256" key="2">
    <source>
        <dbReference type="ARBA" id="ARBA00023015"/>
    </source>
</evidence>
<gene>
    <name evidence="7" type="ORF">GTP23_05210</name>
</gene>
<comment type="similarity">
    <text evidence="1">Belongs to the LysR transcriptional regulatory family.</text>
</comment>
<evidence type="ECO:0000256" key="5">
    <source>
        <dbReference type="SAM" id="MobiDB-lite"/>
    </source>
</evidence>
<keyword evidence="4" id="KW-0804">Transcription</keyword>
<dbReference type="CDD" id="cd08422">
    <property type="entry name" value="PBP2_CrgA_like"/>
    <property type="match status" value="1"/>
</dbReference>
<dbReference type="InterPro" id="IPR036390">
    <property type="entry name" value="WH_DNA-bd_sf"/>
</dbReference>
<name>A0A845HUG1_9BURK</name>
<comment type="caution">
    <text evidence="7">The sequence shown here is derived from an EMBL/GenBank/DDBJ whole genome shotgun (WGS) entry which is preliminary data.</text>
</comment>
<dbReference type="Pfam" id="PF03466">
    <property type="entry name" value="LysR_substrate"/>
    <property type="match status" value="1"/>
</dbReference>
<dbReference type="AlphaFoldDB" id="A0A845HUG1"/>
<protein>
    <submittedName>
        <fullName evidence="7">LysR family transcriptional regulator</fullName>
    </submittedName>
</protein>
<dbReference type="PANTHER" id="PTHR30537:SF35">
    <property type="entry name" value="TRANSCRIPTIONAL REGULATORY PROTEIN"/>
    <property type="match status" value="1"/>
</dbReference>
<dbReference type="SUPFAM" id="SSF46785">
    <property type="entry name" value="Winged helix' DNA-binding domain"/>
    <property type="match status" value="1"/>
</dbReference>
<organism evidence="7 8">
    <name type="scientific">Duganella fentianensis</name>
    <dbReference type="NCBI Taxonomy" id="2692177"/>
    <lineage>
        <taxon>Bacteria</taxon>
        <taxon>Pseudomonadati</taxon>
        <taxon>Pseudomonadota</taxon>
        <taxon>Betaproteobacteria</taxon>
        <taxon>Burkholderiales</taxon>
        <taxon>Oxalobacteraceae</taxon>
        <taxon>Telluria group</taxon>
        <taxon>Duganella</taxon>
    </lineage>
</organism>
<dbReference type="Proteomes" id="UP000444316">
    <property type="component" value="Unassembled WGS sequence"/>
</dbReference>
<dbReference type="GO" id="GO:0006351">
    <property type="term" value="P:DNA-templated transcription"/>
    <property type="evidence" value="ECO:0007669"/>
    <property type="project" value="TreeGrafter"/>
</dbReference>
<dbReference type="InterPro" id="IPR005119">
    <property type="entry name" value="LysR_subst-bd"/>
</dbReference>
<dbReference type="InterPro" id="IPR000847">
    <property type="entry name" value="LysR_HTH_N"/>
</dbReference>
<accession>A0A845HUG1</accession>
<dbReference type="SUPFAM" id="SSF53850">
    <property type="entry name" value="Periplasmic binding protein-like II"/>
    <property type="match status" value="1"/>
</dbReference>
<dbReference type="Pfam" id="PF00126">
    <property type="entry name" value="HTH_1"/>
    <property type="match status" value="1"/>
</dbReference>
<dbReference type="InterPro" id="IPR036388">
    <property type="entry name" value="WH-like_DNA-bd_sf"/>
</dbReference>
<keyword evidence="2" id="KW-0805">Transcription regulation</keyword>
<dbReference type="InterPro" id="IPR058163">
    <property type="entry name" value="LysR-type_TF_proteobact-type"/>
</dbReference>
<dbReference type="GO" id="GO:0003700">
    <property type="term" value="F:DNA-binding transcription factor activity"/>
    <property type="evidence" value="ECO:0007669"/>
    <property type="project" value="InterPro"/>
</dbReference>
<dbReference type="EMBL" id="WWCL01000001">
    <property type="protein sequence ID" value="MYN44472.1"/>
    <property type="molecule type" value="Genomic_DNA"/>
</dbReference>
<evidence type="ECO:0000259" key="6">
    <source>
        <dbReference type="PROSITE" id="PS50931"/>
    </source>
</evidence>
<keyword evidence="8" id="KW-1185">Reference proteome</keyword>
<feature type="domain" description="HTH lysR-type" evidence="6">
    <location>
        <begin position="1"/>
        <end position="59"/>
    </location>
</feature>
<dbReference type="Gene3D" id="1.10.10.10">
    <property type="entry name" value="Winged helix-like DNA-binding domain superfamily/Winged helix DNA-binding domain"/>
    <property type="match status" value="1"/>
</dbReference>